<accession>A0ABW0RI82</accession>
<comment type="caution">
    <text evidence="5">The sequence shown here is derived from an EMBL/GenBank/DDBJ whole genome shotgun (WGS) entry which is preliminary data.</text>
</comment>
<evidence type="ECO:0000256" key="1">
    <source>
        <dbReference type="ARBA" id="ARBA00023015"/>
    </source>
</evidence>
<dbReference type="PANTHER" id="PTHR44688">
    <property type="entry name" value="DNA-BINDING TRANSCRIPTIONAL ACTIVATOR DEVR_DOSR"/>
    <property type="match status" value="1"/>
</dbReference>
<name>A0ABW0RI82_9GAMM</name>
<evidence type="ECO:0000313" key="6">
    <source>
        <dbReference type="Proteomes" id="UP001596055"/>
    </source>
</evidence>
<dbReference type="PANTHER" id="PTHR44688:SF25">
    <property type="entry name" value="HTH LUXR-TYPE DOMAIN-CONTAINING PROTEIN"/>
    <property type="match status" value="1"/>
</dbReference>
<sequence>MGQCVKPFSDGRAANDEFQSANKGLQRGELVRDLLRQRVKVPDLPSDFMARPNLDAQLAEAIRPATTVFVEAPSGFGKSCSILSAMKSRESDSGGLRWISLTNQENAPVRFLTLLSMALELPEELESALQGGASFSDALAMLLVAWSRQSDSALQVLVLDSFQSLTNPAATALVHQLCRDLPKSLCLIVASRCHLPFETHNLELENRFVRIASEFLEFSRSETFEFFRQSPDGGGLTSVAIDRLYDLTEGWPTPLALYRRELQRGPDRKPLQECASVERFLRDTVLGQLTSAQSRSIRAVAELELCSDDLFSILQECLAEATMPPSEMCERGLPIRSMPGRGRWYRLNPLLQEWLQTQAMAGYSERMVIASRWFSRQQQFPEALRYALLAGDGDEVIRIASESSEALLLGQDTASLLRLRKSLPPRLLEHSGRLRIVYSWVHAIGGQFRQARALIDGLADEERSQHAARLAALQAFILRGEGKVQPALDFADQALADDTLSPQGQLVTQMVRSSALCAAGRFQDARDANRAASRLAREAGDSGSEALAVYSHARIELGKGALRHAEQLLRTGLDTAIQELARPARIGETRLQLNLVLVLWHQGRFDEADRLLVLCGRHAEQTRDLGLLLAMAIRVLICRAQQRLDDAFVWIGRAERTMHSWQVDESLFVPVLEALKASCWLAQGQPDSAFHALQRLQPYRDAGCVPELFPMMPGLLDCLEVRIHLSRGDLVRARETLLKTARQYQETIPWGVELHVKLLDAVLLHEEKGLAPARKALVAVVEEATPEHFISPFAELRGELQGLMEKCNDQLPDSRFKQSLAELFGLRSEDGNADTLQEPISEREQGVLELIAQGLSNQEIADKLHISLHTVKTHARRINAKLEVRSRTQAIVRARELGLL</sequence>
<dbReference type="InterPro" id="IPR041617">
    <property type="entry name" value="TPR_MalT"/>
</dbReference>
<dbReference type="Gene3D" id="1.10.10.10">
    <property type="entry name" value="Winged helix-like DNA-binding domain superfamily/Winged helix DNA-binding domain"/>
    <property type="match status" value="1"/>
</dbReference>
<organism evidence="5 6">
    <name type="scientific">Marinobacter koreensis</name>
    <dbReference type="NCBI Taxonomy" id="335974"/>
    <lineage>
        <taxon>Bacteria</taxon>
        <taxon>Pseudomonadati</taxon>
        <taxon>Pseudomonadota</taxon>
        <taxon>Gammaproteobacteria</taxon>
        <taxon>Pseudomonadales</taxon>
        <taxon>Marinobacteraceae</taxon>
        <taxon>Marinobacter</taxon>
    </lineage>
</organism>
<evidence type="ECO:0000256" key="2">
    <source>
        <dbReference type="ARBA" id="ARBA00023125"/>
    </source>
</evidence>
<dbReference type="InterPro" id="IPR027417">
    <property type="entry name" value="P-loop_NTPase"/>
</dbReference>
<keyword evidence="1" id="KW-0805">Transcription regulation</keyword>
<dbReference type="EMBL" id="JBHSNL010000001">
    <property type="protein sequence ID" value="MFC5544469.1"/>
    <property type="molecule type" value="Genomic_DNA"/>
</dbReference>
<keyword evidence="6" id="KW-1185">Reference proteome</keyword>
<dbReference type="SUPFAM" id="SSF46894">
    <property type="entry name" value="C-terminal effector domain of the bipartite response regulators"/>
    <property type="match status" value="1"/>
</dbReference>
<feature type="domain" description="HTH luxR-type" evidence="4">
    <location>
        <begin position="833"/>
        <end position="898"/>
    </location>
</feature>
<dbReference type="CDD" id="cd06170">
    <property type="entry name" value="LuxR_C_like"/>
    <property type="match status" value="1"/>
</dbReference>
<dbReference type="InterPro" id="IPR011990">
    <property type="entry name" value="TPR-like_helical_dom_sf"/>
</dbReference>
<dbReference type="SUPFAM" id="SSF52540">
    <property type="entry name" value="P-loop containing nucleoside triphosphate hydrolases"/>
    <property type="match status" value="1"/>
</dbReference>
<dbReference type="InterPro" id="IPR036388">
    <property type="entry name" value="WH-like_DNA-bd_sf"/>
</dbReference>
<evidence type="ECO:0000259" key="4">
    <source>
        <dbReference type="PROSITE" id="PS50043"/>
    </source>
</evidence>
<reference evidence="6" key="1">
    <citation type="journal article" date="2019" name="Int. J. Syst. Evol. Microbiol.">
        <title>The Global Catalogue of Microorganisms (GCM) 10K type strain sequencing project: providing services to taxonomists for standard genome sequencing and annotation.</title>
        <authorList>
            <consortium name="The Broad Institute Genomics Platform"/>
            <consortium name="The Broad Institute Genome Sequencing Center for Infectious Disease"/>
            <person name="Wu L."/>
            <person name="Ma J."/>
        </authorList>
    </citation>
    <scope>NUCLEOTIDE SEQUENCE [LARGE SCALE GENOMIC DNA]</scope>
    <source>
        <strain evidence="6">CGMCC 4.1799</strain>
    </source>
</reference>
<gene>
    <name evidence="5" type="ORF">ACFPQA_05385</name>
</gene>
<dbReference type="SMART" id="SM00421">
    <property type="entry name" value="HTH_LUXR"/>
    <property type="match status" value="1"/>
</dbReference>
<proteinExistence type="predicted"/>
<dbReference type="Pfam" id="PF17874">
    <property type="entry name" value="TPR_MalT"/>
    <property type="match status" value="1"/>
</dbReference>
<dbReference type="SUPFAM" id="SSF48452">
    <property type="entry name" value="TPR-like"/>
    <property type="match status" value="1"/>
</dbReference>
<keyword evidence="2" id="KW-0238">DNA-binding</keyword>
<dbReference type="PRINTS" id="PR00038">
    <property type="entry name" value="HTHLUXR"/>
</dbReference>
<dbReference type="Pfam" id="PF00196">
    <property type="entry name" value="GerE"/>
    <property type="match status" value="1"/>
</dbReference>
<protein>
    <submittedName>
        <fullName evidence="5">LuxR C-terminal-related transcriptional regulator</fullName>
    </submittedName>
</protein>
<dbReference type="RefSeq" id="WP_248154550.1">
    <property type="nucleotide sequence ID" value="NZ_JAKZAJ010000001.1"/>
</dbReference>
<keyword evidence="3" id="KW-0804">Transcription</keyword>
<evidence type="ECO:0000313" key="5">
    <source>
        <dbReference type="EMBL" id="MFC5544469.1"/>
    </source>
</evidence>
<dbReference type="InterPro" id="IPR000792">
    <property type="entry name" value="Tscrpt_reg_LuxR_C"/>
</dbReference>
<dbReference type="PROSITE" id="PS50043">
    <property type="entry name" value="HTH_LUXR_2"/>
    <property type="match status" value="1"/>
</dbReference>
<dbReference type="InterPro" id="IPR016032">
    <property type="entry name" value="Sig_transdc_resp-reg_C-effctor"/>
</dbReference>
<dbReference type="Proteomes" id="UP001596055">
    <property type="component" value="Unassembled WGS sequence"/>
</dbReference>
<evidence type="ECO:0000256" key="3">
    <source>
        <dbReference type="ARBA" id="ARBA00023163"/>
    </source>
</evidence>
<dbReference type="PROSITE" id="PS00622">
    <property type="entry name" value="HTH_LUXR_1"/>
    <property type="match status" value="1"/>
</dbReference>
<dbReference type="Gene3D" id="1.25.40.10">
    <property type="entry name" value="Tetratricopeptide repeat domain"/>
    <property type="match status" value="1"/>
</dbReference>